<name>A0A804KEA7_MUSAM</name>
<evidence type="ECO:0000256" key="4">
    <source>
        <dbReference type="ARBA" id="ARBA00022786"/>
    </source>
</evidence>
<dbReference type="AlphaFoldDB" id="A0A804KEA7"/>
<reference evidence="8" key="1">
    <citation type="submission" date="2021-03" db="EMBL/GenBank/DDBJ databases">
        <authorList>
            <consortium name="Genoscope - CEA"/>
            <person name="William W."/>
        </authorList>
    </citation>
    <scope>NUCLEOTIDE SEQUENCE</scope>
    <source>
        <strain evidence="8">Doubled-haploid Pahang</strain>
    </source>
</reference>
<gene>
    <name evidence="8" type="ORF">GSMUA_218760.1</name>
</gene>
<dbReference type="SUPFAM" id="SSF54495">
    <property type="entry name" value="UBC-like"/>
    <property type="match status" value="1"/>
</dbReference>
<evidence type="ECO:0000256" key="2">
    <source>
        <dbReference type="ARBA" id="ARBA00022679"/>
    </source>
</evidence>
<proteinExistence type="predicted"/>
<evidence type="ECO:0000313" key="10">
    <source>
        <dbReference type="Proteomes" id="UP000012960"/>
    </source>
</evidence>
<keyword evidence="2" id="KW-0808">Transferase</keyword>
<dbReference type="CDD" id="cd23837">
    <property type="entry name" value="UBCc_UBE2O"/>
    <property type="match status" value="1"/>
</dbReference>
<dbReference type="GO" id="GO:0061631">
    <property type="term" value="F:ubiquitin conjugating enzyme activity"/>
    <property type="evidence" value="ECO:0000318"/>
    <property type="project" value="GO_Central"/>
</dbReference>
<dbReference type="EnsemblPlants" id="Ma09_t00200.1">
    <property type="protein sequence ID" value="Ma09_p00200.1"/>
    <property type="gene ID" value="Ma09_g00200"/>
</dbReference>
<dbReference type="OrthoDB" id="47801at2759"/>
<reference evidence="9" key="2">
    <citation type="submission" date="2021-05" db="UniProtKB">
        <authorList>
            <consortium name="EnsemblPlants"/>
        </authorList>
    </citation>
    <scope>IDENTIFICATION</scope>
    <source>
        <strain evidence="9">subsp. malaccensis</strain>
    </source>
</reference>
<organism evidence="9 10">
    <name type="scientific">Musa acuminata subsp. malaccensis</name>
    <name type="common">Wild banana</name>
    <name type="synonym">Musa malaccensis</name>
    <dbReference type="NCBI Taxonomy" id="214687"/>
    <lineage>
        <taxon>Eukaryota</taxon>
        <taxon>Viridiplantae</taxon>
        <taxon>Streptophyta</taxon>
        <taxon>Embryophyta</taxon>
        <taxon>Tracheophyta</taxon>
        <taxon>Spermatophyta</taxon>
        <taxon>Magnoliopsida</taxon>
        <taxon>Liliopsida</taxon>
        <taxon>Zingiberales</taxon>
        <taxon>Musaceae</taxon>
        <taxon>Musa</taxon>
    </lineage>
</organism>
<dbReference type="InterPro" id="IPR000608">
    <property type="entry name" value="UBC"/>
</dbReference>
<feature type="compositionally biased region" description="Basic and acidic residues" evidence="6">
    <location>
        <begin position="80"/>
        <end position="95"/>
    </location>
</feature>
<evidence type="ECO:0000256" key="5">
    <source>
        <dbReference type="ARBA" id="ARBA00022840"/>
    </source>
</evidence>
<evidence type="ECO:0000259" key="7">
    <source>
        <dbReference type="PROSITE" id="PS50127"/>
    </source>
</evidence>
<evidence type="ECO:0000256" key="1">
    <source>
        <dbReference type="ARBA" id="ARBA00012486"/>
    </source>
</evidence>
<dbReference type="PANTHER" id="PTHR46116:SF41">
    <property type="entry name" value="UBIQUITIN-CONJUGATING ENZYME E2 25-RELATED"/>
    <property type="match status" value="1"/>
</dbReference>
<feature type="compositionally biased region" description="Polar residues" evidence="6">
    <location>
        <begin position="38"/>
        <end position="47"/>
    </location>
</feature>
<feature type="compositionally biased region" description="Acidic residues" evidence="6">
    <location>
        <begin position="62"/>
        <end position="71"/>
    </location>
</feature>
<dbReference type="PANTHER" id="PTHR46116">
    <property type="entry name" value="(E3-INDEPENDENT) E2 UBIQUITIN-CONJUGATING ENZYME"/>
    <property type="match status" value="1"/>
</dbReference>
<keyword evidence="3" id="KW-0547">Nucleotide-binding</keyword>
<evidence type="ECO:0000256" key="3">
    <source>
        <dbReference type="ARBA" id="ARBA00022741"/>
    </source>
</evidence>
<keyword evidence="10" id="KW-1185">Reference proteome</keyword>
<keyword evidence="5" id="KW-0067">ATP-binding</keyword>
<dbReference type="Proteomes" id="UP000012960">
    <property type="component" value="Unplaced"/>
</dbReference>
<dbReference type="FunFam" id="3.10.110.10:FF:000028">
    <property type="entry name" value="Probable ubiquitin-conjugating enzyme E2 23"/>
    <property type="match status" value="1"/>
</dbReference>
<evidence type="ECO:0000313" key="9">
    <source>
        <dbReference type="EnsemblPlants" id="Ma09_p00200.1"/>
    </source>
</evidence>
<evidence type="ECO:0000256" key="6">
    <source>
        <dbReference type="SAM" id="MobiDB-lite"/>
    </source>
</evidence>
<dbReference type="InterPro" id="IPR016135">
    <property type="entry name" value="UBQ-conjugating_enzyme/RWD"/>
</dbReference>
<dbReference type="SMART" id="SM00212">
    <property type="entry name" value="UBCc"/>
    <property type="match status" value="1"/>
</dbReference>
<dbReference type="Gramene" id="Ma09_t00200.1">
    <property type="protein sequence ID" value="Ma09_p00200.1"/>
    <property type="gene ID" value="Ma09_g00200"/>
</dbReference>
<dbReference type="InParanoid" id="A0A804KEA7"/>
<dbReference type="GO" id="GO:0005524">
    <property type="term" value="F:ATP binding"/>
    <property type="evidence" value="ECO:0007669"/>
    <property type="project" value="UniProtKB-KW"/>
</dbReference>
<evidence type="ECO:0000313" key="8">
    <source>
        <dbReference type="EMBL" id="CAG1833771.1"/>
    </source>
</evidence>
<dbReference type="EMBL" id="HG996474">
    <property type="protein sequence ID" value="CAG1833771.1"/>
    <property type="molecule type" value="Genomic_DNA"/>
</dbReference>
<sequence>MEQPPPPPAATYAIIGPELPLFAGSSSYQDPDIVEVPPSSSAWTPSQPKRKRSQVVPHDVIELDGDDDPDDVMILGDSTSDYKNKQPVRHDKSWQKQVKDALSNDLLSSSANNGSEHAAPLDSLKIYDSGPLDLKYFDDLENEYAYDEDDYDDYESGAEVIENVFNFNLAAKFDDLDLPTGIEATVPWLKNSAAEEPSKNKQTLVLEDEIDTKYRLFKQFDTVRDHSDHHFTRPGHLKIAPTVKKPSKDWAKRIQHEWKVLEKDLPETIYVRIYEERMDILRAVIVGPAGTPYHDGLFFFDFFFPPNYPRVPPLVHYHSGGLRLNPNLYACGKVCLSLLNTWSGSGCEKWNPSNSTMLQVLVSIQALVLNAKPFFNEPGYAQTANTDYGEKKSLAYNEDTFLLSCRTMLYSLRRPPMHFEDFVAGHFRSHGRIILVACKAYMDGAQVGCIVGEGVQDVDEGDKSCSAAFKSSLKKLFEDLLMEFTVKGADCDEFLAQKVKIGTAKMADTTLRL</sequence>
<keyword evidence="4" id="KW-0833">Ubl conjugation pathway</keyword>
<dbReference type="PROSITE" id="PS50127">
    <property type="entry name" value="UBC_2"/>
    <property type="match status" value="1"/>
</dbReference>
<dbReference type="EC" id="2.3.2.23" evidence="1"/>
<protein>
    <recommendedName>
        <fullName evidence="1">E2 ubiquitin-conjugating enzyme</fullName>
        <ecNumber evidence="1">2.3.2.23</ecNumber>
    </recommendedName>
</protein>
<dbReference type="OMA" id="GNEEHIM"/>
<dbReference type="Pfam" id="PF00179">
    <property type="entry name" value="UQ_con"/>
    <property type="match status" value="1"/>
</dbReference>
<dbReference type="FunCoup" id="A0A804KEA7">
    <property type="interactions" value="1791"/>
</dbReference>
<accession>A0A804KEA7</accession>
<feature type="domain" description="UBC core" evidence="7">
    <location>
        <begin position="249"/>
        <end position="409"/>
    </location>
</feature>
<dbReference type="Gene3D" id="3.10.110.10">
    <property type="entry name" value="Ubiquitin Conjugating Enzyme"/>
    <property type="match status" value="1"/>
</dbReference>
<feature type="region of interest" description="Disordered" evidence="6">
    <location>
        <begin position="21"/>
        <end position="95"/>
    </location>
</feature>